<evidence type="ECO:0000256" key="4">
    <source>
        <dbReference type="ARBA" id="ARBA00023163"/>
    </source>
</evidence>
<comment type="caution">
    <text evidence="6">The sequence shown here is derived from an EMBL/GenBank/DDBJ whole genome shotgun (WGS) entry which is preliminary data.</text>
</comment>
<sequence>MAPKYLQVAGQIESDIIHHVYQKTNKLLTEDEYAVKYQVSRNTVRKAIDILVNKGYVYQVQGSGVFIRNHHNRGHVNLERLQGVTNDFSDRLVENKLLDFKLIEADEDLAVNMGCKAGTSVYYVKRLRYVDGDPFSIETSYFNKDLVKYLDENIVKKSIYNYLRNDQKLAIGFADRIIGADYLTSEQADLLGLKANDPALVVDNTVCLTNGAIFDYSQSVHHFKHVKLLKVSNMKGS</sequence>
<organism evidence="6 7">
    <name type="scientific">Metabacillus indicus</name>
    <name type="common">Bacillus indicus</name>
    <dbReference type="NCBI Taxonomy" id="246786"/>
    <lineage>
        <taxon>Bacteria</taxon>
        <taxon>Bacillati</taxon>
        <taxon>Bacillota</taxon>
        <taxon>Bacilli</taxon>
        <taxon>Bacillales</taxon>
        <taxon>Bacillaceae</taxon>
        <taxon>Metabacillus</taxon>
    </lineage>
</organism>
<dbReference type="GO" id="GO:0045892">
    <property type="term" value="P:negative regulation of DNA-templated transcription"/>
    <property type="evidence" value="ECO:0007669"/>
    <property type="project" value="TreeGrafter"/>
</dbReference>
<dbReference type="PANTHER" id="PTHR44846">
    <property type="entry name" value="MANNOSYL-D-GLYCERATE TRANSPORT/METABOLISM SYSTEM REPRESSOR MNGR-RELATED"/>
    <property type="match status" value="1"/>
</dbReference>
<dbReference type="EMBL" id="JNVC02000010">
    <property type="protein sequence ID" value="KEZ49583.1"/>
    <property type="molecule type" value="Genomic_DNA"/>
</dbReference>
<dbReference type="OrthoDB" id="2141316at2"/>
<keyword evidence="2" id="KW-0805">Transcription regulation</keyword>
<dbReference type="CDD" id="cd07377">
    <property type="entry name" value="WHTH_GntR"/>
    <property type="match status" value="1"/>
</dbReference>
<protein>
    <submittedName>
        <fullName evidence="6">GntR family transcriptional regulator</fullName>
    </submittedName>
</protein>
<dbReference type="InterPro" id="IPR000524">
    <property type="entry name" value="Tscrpt_reg_HTH_GntR"/>
</dbReference>
<dbReference type="Gene3D" id="1.10.10.10">
    <property type="entry name" value="Winged helix-like DNA-binding domain superfamily/Winged helix DNA-binding domain"/>
    <property type="match status" value="1"/>
</dbReference>
<dbReference type="Pfam" id="PF00392">
    <property type="entry name" value="GntR"/>
    <property type="match status" value="1"/>
</dbReference>
<dbReference type="RefSeq" id="WP_029566273.1">
    <property type="nucleotide sequence ID" value="NZ_JNVC02000010.1"/>
</dbReference>
<dbReference type="InterPro" id="IPR036388">
    <property type="entry name" value="WH-like_DNA-bd_sf"/>
</dbReference>
<dbReference type="SMART" id="SM00866">
    <property type="entry name" value="UTRA"/>
    <property type="match status" value="1"/>
</dbReference>
<dbReference type="SUPFAM" id="SSF46785">
    <property type="entry name" value="Winged helix' DNA-binding domain"/>
    <property type="match status" value="1"/>
</dbReference>
<dbReference type="PANTHER" id="PTHR44846:SF4">
    <property type="entry name" value="HTH GNTR-TYPE DOMAIN-CONTAINING PROTEIN"/>
    <property type="match status" value="1"/>
</dbReference>
<evidence type="ECO:0000313" key="6">
    <source>
        <dbReference type="EMBL" id="KEZ49583.1"/>
    </source>
</evidence>
<keyword evidence="7" id="KW-1185">Reference proteome</keyword>
<dbReference type="SUPFAM" id="SSF64288">
    <property type="entry name" value="Chorismate lyase-like"/>
    <property type="match status" value="1"/>
</dbReference>
<dbReference type="AlphaFoldDB" id="A0A084GQH1"/>
<keyword evidence="3" id="KW-0238">DNA-binding</keyword>
<reference evidence="6 7" key="1">
    <citation type="journal article" date="2005" name="Int. J. Syst. Evol. Microbiol.">
        <title>Bacillus cibi sp. nov., isolated from jeotgal, a traditional Korean fermented seafood.</title>
        <authorList>
            <person name="Yoon J.H."/>
            <person name="Lee C.H."/>
            <person name="Oh T.K."/>
        </authorList>
    </citation>
    <scope>NUCLEOTIDE SEQUENCE [LARGE SCALE GENOMIC DNA]</scope>
    <source>
        <strain evidence="6 7">DSM 16189</strain>
    </source>
</reference>
<dbReference type="SMART" id="SM00345">
    <property type="entry name" value="HTH_GNTR"/>
    <property type="match status" value="1"/>
</dbReference>
<dbReference type="PRINTS" id="PR00035">
    <property type="entry name" value="HTHGNTR"/>
</dbReference>
<gene>
    <name evidence="6" type="ORF">GS18_0215075</name>
</gene>
<dbReference type="PROSITE" id="PS50949">
    <property type="entry name" value="HTH_GNTR"/>
    <property type="match status" value="1"/>
</dbReference>
<evidence type="ECO:0000256" key="3">
    <source>
        <dbReference type="ARBA" id="ARBA00023125"/>
    </source>
</evidence>
<dbReference type="InterPro" id="IPR050679">
    <property type="entry name" value="Bact_HTH_transcr_reg"/>
</dbReference>
<dbReference type="Proteomes" id="UP000028549">
    <property type="component" value="Unassembled WGS sequence"/>
</dbReference>
<feature type="domain" description="HTH gntR-type" evidence="5">
    <location>
        <begin position="2"/>
        <end position="70"/>
    </location>
</feature>
<keyword evidence="1" id="KW-0678">Repressor</keyword>
<evidence type="ECO:0000256" key="1">
    <source>
        <dbReference type="ARBA" id="ARBA00022491"/>
    </source>
</evidence>
<dbReference type="Pfam" id="PF07702">
    <property type="entry name" value="UTRA"/>
    <property type="match status" value="1"/>
</dbReference>
<dbReference type="GO" id="GO:0003677">
    <property type="term" value="F:DNA binding"/>
    <property type="evidence" value="ECO:0007669"/>
    <property type="project" value="UniProtKB-KW"/>
</dbReference>
<dbReference type="InterPro" id="IPR011663">
    <property type="entry name" value="UTRA"/>
</dbReference>
<evidence type="ECO:0000259" key="5">
    <source>
        <dbReference type="PROSITE" id="PS50949"/>
    </source>
</evidence>
<dbReference type="InterPro" id="IPR028978">
    <property type="entry name" value="Chorismate_lyase_/UTRA_dom_sf"/>
</dbReference>
<dbReference type="InterPro" id="IPR036390">
    <property type="entry name" value="WH_DNA-bd_sf"/>
</dbReference>
<accession>A0A084GQH1</accession>
<dbReference type="FunFam" id="3.40.1410.10:FF:000008">
    <property type="entry name" value="Transcriptional regulator, GntR family"/>
    <property type="match status" value="1"/>
</dbReference>
<name>A0A084GQH1_METID</name>
<evidence type="ECO:0000313" key="7">
    <source>
        <dbReference type="Proteomes" id="UP000028549"/>
    </source>
</evidence>
<evidence type="ECO:0000256" key="2">
    <source>
        <dbReference type="ARBA" id="ARBA00023015"/>
    </source>
</evidence>
<keyword evidence="4" id="KW-0804">Transcription</keyword>
<proteinExistence type="predicted"/>
<dbReference type="Gene3D" id="3.40.1410.10">
    <property type="entry name" value="Chorismate lyase-like"/>
    <property type="match status" value="1"/>
</dbReference>
<dbReference type="GO" id="GO:0003700">
    <property type="term" value="F:DNA-binding transcription factor activity"/>
    <property type="evidence" value="ECO:0007669"/>
    <property type="project" value="InterPro"/>
</dbReference>
<dbReference type="STRING" id="246786.GS18_0215075"/>